<dbReference type="InterPro" id="IPR040198">
    <property type="entry name" value="Fido_containing"/>
</dbReference>
<organism evidence="5 6">
    <name type="scientific">Xylanimonas protaetiae</name>
    <dbReference type="NCBI Taxonomy" id="2509457"/>
    <lineage>
        <taxon>Bacteria</taxon>
        <taxon>Bacillati</taxon>
        <taxon>Actinomycetota</taxon>
        <taxon>Actinomycetes</taxon>
        <taxon>Micrococcales</taxon>
        <taxon>Promicromonosporaceae</taxon>
        <taxon>Xylanimonas</taxon>
    </lineage>
</organism>
<feature type="compositionally biased region" description="Low complexity" evidence="3">
    <location>
        <begin position="421"/>
        <end position="452"/>
    </location>
</feature>
<evidence type="ECO:0000313" key="5">
    <source>
        <dbReference type="EMBL" id="QAY71007.1"/>
    </source>
</evidence>
<dbReference type="PROSITE" id="PS51459">
    <property type="entry name" value="FIDO"/>
    <property type="match status" value="1"/>
</dbReference>
<sequence length="461" mass="50241">MALSLTQGWSREGDTMRDGALWQREHQAGDLSAMRSADRRGGTYLRYFPAPLDESMAPYVTAEAMATVSDVAIAVARIGQRLRERPMPILYATLVRSESISSSWVEGLRETPRNVMVAQLREQDPGLEGYQFARLGTARTILGNLDSVRRGVESLREPWTDASVHEIHRAIAPHAHDGAYRSVDVQIGGTSKVTASYVAPPAAHVPGLMTNLLDHANRSGDTPLVKAAILHAQFETIHPYEDGNGRTGRVLVHGYLARAGLLDQGVLPLSVVLRKDTDEYVRQLTAYRHGAPEDRQAAVSGFVAWFAETLGRSCEEAERVMAAAGEVEADWAERTARFRADSRVHAALRVLAEQPVVTARYLQTALDASKPTARTVVDNLVEAGILEPSGGRFRRAEVYQASALLRMMDRLVPGVQPTALPRATPASSSQPSSRPTSQPSSQPSSWPAQQPAGRPEPQRGP</sequence>
<dbReference type="EMBL" id="CP035493">
    <property type="protein sequence ID" value="QAY71007.1"/>
    <property type="molecule type" value="Genomic_DNA"/>
</dbReference>
<dbReference type="SUPFAM" id="SSF140931">
    <property type="entry name" value="Fic-like"/>
    <property type="match status" value="1"/>
</dbReference>
<protein>
    <submittedName>
        <fullName evidence="5">Fic family protein</fullName>
    </submittedName>
</protein>
<reference evidence="5 6" key="1">
    <citation type="submission" date="2019-01" db="EMBL/GenBank/DDBJ databases">
        <title>Genome sequencing of strain FW10M-9.</title>
        <authorList>
            <person name="Heo J."/>
            <person name="Kim S.-J."/>
            <person name="Kim J.-S."/>
            <person name="Hong S.-B."/>
            <person name="Kwon S.-W."/>
        </authorList>
    </citation>
    <scope>NUCLEOTIDE SEQUENCE [LARGE SCALE GENOMIC DNA]</scope>
    <source>
        <strain evidence="5 6">FW10M-9</strain>
    </source>
</reference>
<dbReference type="InterPro" id="IPR036597">
    <property type="entry name" value="Fido-like_dom_sf"/>
</dbReference>
<keyword evidence="2" id="KW-0547">Nucleotide-binding</keyword>
<dbReference type="GO" id="GO:0005524">
    <property type="term" value="F:ATP binding"/>
    <property type="evidence" value="ECO:0007669"/>
    <property type="project" value="UniProtKB-KW"/>
</dbReference>
<dbReference type="InterPro" id="IPR003812">
    <property type="entry name" value="Fido"/>
</dbReference>
<dbReference type="KEGG" id="xya:ET471_14010"/>
<dbReference type="InterPro" id="IPR036388">
    <property type="entry name" value="WH-like_DNA-bd_sf"/>
</dbReference>
<dbReference type="AlphaFoldDB" id="A0A4P6FBV8"/>
<evidence type="ECO:0000256" key="2">
    <source>
        <dbReference type="PIRSR" id="PIRSR640198-2"/>
    </source>
</evidence>
<gene>
    <name evidence="5" type="ORF">ET471_14010</name>
</gene>
<dbReference type="PANTHER" id="PTHR13504">
    <property type="entry name" value="FIDO DOMAIN-CONTAINING PROTEIN DDB_G0283145"/>
    <property type="match status" value="1"/>
</dbReference>
<evidence type="ECO:0000313" key="6">
    <source>
        <dbReference type="Proteomes" id="UP000292118"/>
    </source>
</evidence>
<feature type="binding site" evidence="2">
    <location>
        <begin position="242"/>
        <end position="249"/>
    </location>
    <ligand>
        <name>ATP</name>
        <dbReference type="ChEBI" id="CHEBI:30616"/>
    </ligand>
</feature>
<dbReference type="Proteomes" id="UP000292118">
    <property type="component" value="Chromosome"/>
</dbReference>
<dbReference type="Pfam" id="PF02661">
    <property type="entry name" value="Fic"/>
    <property type="match status" value="1"/>
</dbReference>
<evidence type="ECO:0000259" key="4">
    <source>
        <dbReference type="PROSITE" id="PS51459"/>
    </source>
</evidence>
<proteinExistence type="predicted"/>
<dbReference type="SUPFAM" id="SSF46785">
    <property type="entry name" value="Winged helix' DNA-binding domain"/>
    <property type="match status" value="1"/>
</dbReference>
<feature type="active site" evidence="1">
    <location>
        <position position="238"/>
    </location>
</feature>
<evidence type="ECO:0000256" key="3">
    <source>
        <dbReference type="SAM" id="MobiDB-lite"/>
    </source>
</evidence>
<dbReference type="OrthoDB" id="9813719at2"/>
<dbReference type="Gene3D" id="1.10.10.10">
    <property type="entry name" value="Winged helix-like DNA-binding domain superfamily/Winged helix DNA-binding domain"/>
    <property type="match status" value="1"/>
</dbReference>
<keyword evidence="2" id="KW-0067">ATP-binding</keyword>
<dbReference type="PANTHER" id="PTHR13504:SF38">
    <property type="entry name" value="FIDO DOMAIN-CONTAINING PROTEIN"/>
    <property type="match status" value="1"/>
</dbReference>
<feature type="domain" description="Fido" evidence="4">
    <location>
        <begin position="159"/>
        <end position="308"/>
    </location>
</feature>
<dbReference type="Gene3D" id="1.10.3290.10">
    <property type="entry name" value="Fido-like domain"/>
    <property type="match status" value="1"/>
</dbReference>
<evidence type="ECO:0000256" key="1">
    <source>
        <dbReference type="PIRSR" id="PIRSR640198-1"/>
    </source>
</evidence>
<dbReference type="InterPro" id="IPR036390">
    <property type="entry name" value="WH_DNA-bd_sf"/>
</dbReference>
<accession>A0A4P6FBV8</accession>
<feature type="region of interest" description="Disordered" evidence="3">
    <location>
        <begin position="417"/>
        <end position="461"/>
    </location>
</feature>
<name>A0A4P6FBV8_9MICO</name>
<keyword evidence="6" id="KW-1185">Reference proteome</keyword>